<dbReference type="OrthoDB" id="10649462at2759"/>
<dbReference type="VEuPathDB" id="TrichDB:TVAG_248550"/>
<dbReference type="VEuPathDB" id="TrichDB:TVAGG3_0283730"/>
<gene>
    <name evidence="1" type="ORF">TVAG_248550</name>
</gene>
<dbReference type="RefSeq" id="XP_001323711.1">
    <property type="nucleotide sequence ID" value="XM_001323676.1"/>
</dbReference>
<reference evidence="1" key="1">
    <citation type="submission" date="2006-10" db="EMBL/GenBank/DDBJ databases">
        <authorList>
            <person name="Amadeo P."/>
            <person name="Zhao Q."/>
            <person name="Wortman J."/>
            <person name="Fraser-Liggett C."/>
            <person name="Carlton J."/>
        </authorList>
    </citation>
    <scope>NUCLEOTIDE SEQUENCE</scope>
    <source>
        <strain evidence="1">G3</strain>
    </source>
</reference>
<evidence type="ECO:0000313" key="2">
    <source>
        <dbReference type="Proteomes" id="UP000001542"/>
    </source>
</evidence>
<accession>A2E791</accession>
<evidence type="ECO:0000313" key="1">
    <source>
        <dbReference type="EMBL" id="EAY11488.1"/>
    </source>
</evidence>
<organism evidence="1 2">
    <name type="scientific">Trichomonas vaginalis (strain ATCC PRA-98 / G3)</name>
    <dbReference type="NCBI Taxonomy" id="412133"/>
    <lineage>
        <taxon>Eukaryota</taxon>
        <taxon>Metamonada</taxon>
        <taxon>Parabasalia</taxon>
        <taxon>Trichomonadida</taxon>
        <taxon>Trichomonadidae</taxon>
        <taxon>Trichomonas</taxon>
    </lineage>
</organism>
<dbReference type="InParanoid" id="A2E791"/>
<name>A2E791_TRIV3</name>
<dbReference type="KEGG" id="tva:4769442"/>
<dbReference type="Proteomes" id="UP000001542">
    <property type="component" value="Unassembled WGS sequence"/>
</dbReference>
<dbReference type="EMBL" id="DS113318">
    <property type="protein sequence ID" value="EAY11488.1"/>
    <property type="molecule type" value="Genomic_DNA"/>
</dbReference>
<dbReference type="SMR" id="A2E791"/>
<dbReference type="AlphaFoldDB" id="A2E791"/>
<reference evidence="1" key="2">
    <citation type="journal article" date="2007" name="Science">
        <title>Draft genome sequence of the sexually transmitted pathogen Trichomonas vaginalis.</title>
        <authorList>
            <person name="Carlton J.M."/>
            <person name="Hirt R.P."/>
            <person name="Silva J.C."/>
            <person name="Delcher A.L."/>
            <person name="Schatz M."/>
            <person name="Zhao Q."/>
            <person name="Wortman J.R."/>
            <person name="Bidwell S.L."/>
            <person name="Alsmark U.C.M."/>
            <person name="Besteiro S."/>
            <person name="Sicheritz-Ponten T."/>
            <person name="Noel C.J."/>
            <person name="Dacks J.B."/>
            <person name="Foster P.G."/>
            <person name="Simillion C."/>
            <person name="Van de Peer Y."/>
            <person name="Miranda-Saavedra D."/>
            <person name="Barton G.J."/>
            <person name="Westrop G.D."/>
            <person name="Mueller S."/>
            <person name="Dessi D."/>
            <person name="Fiori P.L."/>
            <person name="Ren Q."/>
            <person name="Paulsen I."/>
            <person name="Zhang H."/>
            <person name="Bastida-Corcuera F.D."/>
            <person name="Simoes-Barbosa A."/>
            <person name="Brown M.T."/>
            <person name="Hayes R.D."/>
            <person name="Mukherjee M."/>
            <person name="Okumura C.Y."/>
            <person name="Schneider R."/>
            <person name="Smith A.J."/>
            <person name="Vanacova S."/>
            <person name="Villalvazo M."/>
            <person name="Haas B.J."/>
            <person name="Pertea M."/>
            <person name="Feldblyum T.V."/>
            <person name="Utterback T.R."/>
            <person name="Shu C.L."/>
            <person name="Osoegawa K."/>
            <person name="de Jong P.J."/>
            <person name="Hrdy I."/>
            <person name="Horvathova L."/>
            <person name="Zubacova Z."/>
            <person name="Dolezal P."/>
            <person name="Malik S.B."/>
            <person name="Logsdon J.M. Jr."/>
            <person name="Henze K."/>
            <person name="Gupta A."/>
            <person name="Wang C.C."/>
            <person name="Dunne R.L."/>
            <person name="Upcroft J.A."/>
            <person name="Upcroft P."/>
            <person name="White O."/>
            <person name="Salzberg S.L."/>
            <person name="Tang P."/>
            <person name="Chiu C.-H."/>
            <person name="Lee Y.-S."/>
            <person name="Embley T.M."/>
            <person name="Coombs G.H."/>
            <person name="Mottram J.C."/>
            <person name="Tachezy J."/>
            <person name="Fraser-Liggett C.M."/>
            <person name="Johnson P.J."/>
        </authorList>
    </citation>
    <scope>NUCLEOTIDE SEQUENCE [LARGE SCALE GENOMIC DNA]</scope>
    <source>
        <strain evidence="1">G3</strain>
    </source>
</reference>
<proteinExistence type="predicted"/>
<protein>
    <submittedName>
        <fullName evidence="1">Uncharacterized protein</fullName>
    </submittedName>
</protein>
<sequence>MVEIIAQTALEKYKKIQEENKYLDQMFEAQQDIFDEIQQYDYSEEIEELDKEINDIQSHIDNSQQYLASLLAPKEDNEPEASKILKNIILQLQMQILSCIKSNADNNNLNVPIQNLILIEDSINKVIEELVAKGKLPETEEQKTARYKKLDDHGSKLMKVLNI</sequence>
<keyword evidence="2" id="KW-1185">Reference proteome</keyword>